<dbReference type="PANTHER" id="PTHR10799">
    <property type="entry name" value="SNF2/RAD54 HELICASE FAMILY"/>
    <property type="match status" value="1"/>
</dbReference>
<gene>
    <name evidence="2" type="ORF">UFOVP217_7</name>
</gene>
<dbReference type="GO" id="GO:0003677">
    <property type="term" value="F:DNA binding"/>
    <property type="evidence" value="ECO:0007669"/>
    <property type="project" value="InterPro"/>
</dbReference>
<dbReference type="Gene3D" id="3.40.50.300">
    <property type="entry name" value="P-loop containing nucleotide triphosphate hydrolases"/>
    <property type="match status" value="2"/>
</dbReference>
<proteinExistence type="predicted"/>
<reference evidence="2" key="1">
    <citation type="submission" date="2020-05" db="EMBL/GenBank/DDBJ databases">
        <authorList>
            <person name="Chiriac C."/>
            <person name="Salcher M."/>
            <person name="Ghai R."/>
            <person name="Kavagutti S V."/>
        </authorList>
    </citation>
    <scope>NUCLEOTIDE SEQUENCE</scope>
</reference>
<organism evidence="2">
    <name type="scientific">uncultured Caudovirales phage</name>
    <dbReference type="NCBI Taxonomy" id="2100421"/>
    <lineage>
        <taxon>Viruses</taxon>
        <taxon>Duplodnaviria</taxon>
        <taxon>Heunggongvirae</taxon>
        <taxon>Uroviricota</taxon>
        <taxon>Caudoviricetes</taxon>
        <taxon>Peduoviridae</taxon>
        <taxon>Maltschvirus</taxon>
        <taxon>Maltschvirus maltsch</taxon>
    </lineage>
</organism>
<accession>A0A6J7WKV1</accession>
<evidence type="ECO:0000259" key="1">
    <source>
        <dbReference type="PROSITE" id="PS51192"/>
    </source>
</evidence>
<dbReference type="GO" id="GO:0016787">
    <property type="term" value="F:hydrolase activity"/>
    <property type="evidence" value="ECO:0007669"/>
    <property type="project" value="InterPro"/>
</dbReference>
<dbReference type="SUPFAM" id="SSF52540">
    <property type="entry name" value="P-loop containing nucleoside triphosphate hydrolases"/>
    <property type="match status" value="2"/>
</dbReference>
<dbReference type="PROSITE" id="PS51192">
    <property type="entry name" value="HELICASE_ATP_BIND_1"/>
    <property type="match status" value="1"/>
</dbReference>
<dbReference type="InterPro" id="IPR014001">
    <property type="entry name" value="Helicase_ATP-bd"/>
</dbReference>
<dbReference type="InterPro" id="IPR027417">
    <property type="entry name" value="P-loop_NTPase"/>
</dbReference>
<name>A0A6J7WKV1_9CAUD</name>
<dbReference type="EMBL" id="LR798259">
    <property type="protein sequence ID" value="CAB5218347.1"/>
    <property type="molecule type" value="Genomic_DNA"/>
</dbReference>
<protein>
    <submittedName>
        <fullName evidence="2">DEXDc domain containing protein</fullName>
    </submittedName>
</protein>
<dbReference type="InterPro" id="IPR006935">
    <property type="entry name" value="Helicase/UvrB_N"/>
</dbReference>
<dbReference type="GO" id="GO:0005524">
    <property type="term" value="F:ATP binding"/>
    <property type="evidence" value="ECO:0007669"/>
    <property type="project" value="InterPro"/>
</dbReference>
<sequence length="416" mass="48611">MILRDYQNEISDQVVKLLNSHKIAYLSMQVRTGKTLTALETARKYNAKNVLFITKKKAISSIVDDYLNNYYDYFQMHVTNYESIHKLIDISHDLIIIDEAHSLGQFPAPSKRTKDLKLICNNKPIIYLSGTPSPESYSQLFHQFWISSFSPFGHSNFYQWAKSGYVTVKTKHLYNLTIPDYSQANKEMINEKIQHLFLSYTQEQAGFEQIVNEQIHLVDMDEKTYKAAKKLRQDKVLIKQDGNAIEGDTPVKLMNKLHQIYSGSVINDTDGSYTIFDESKALFIFEKWTYNKKAIFYKFKAEREIIIKNAIKFGYNYTEVPDEFNNTDNNTIFISQIQSGREGINLSSADILIMYNIDFSAVSYWQARARMQTKNRERPAEVHWIFSRDGIEQRIYNAVSNKKNYTLSYFKKEEKL</sequence>
<feature type="domain" description="Helicase ATP-binding" evidence="1">
    <location>
        <begin position="15"/>
        <end position="150"/>
    </location>
</feature>
<evidence type="ECO:0000313" key="2">
    <source>
        <dbReference type="EMBL" id="CAB5218347.1"/>
    </source>
</evidence>
<dbReference type="Pfam" id="PF04851">
    <property type="entry name" value="ResIII"/>
    <property type="match status" value="1"/>
</dbReference>